<dbReference type="PANTHER" id="PTHR45902">
    <property type="entry name" value="LATROPHILIN RECEPTOR-LIKE PROTEIN A"/>
    <property type="match status" value="1"/>
</dbReference>
<evidence type="ECO:0000313" key="4">
    <source>
        <dbReference type="Proteomes" id="UP000549394"/>
    </source>
</evidence>
<proteinExistence type="predicted"/>
<dbReference type="EMBL" id="CAJFCJ010000007">
    <property type="protein sequence ID" value="CAD5117110.1"/>
    <property type="molecule type" value="Genomic_DNA"/>
</dbReference>
<dbReference type="OrthoDB" id="6134459at2759"/>
<name>A0A7I8VLH0_9ANNE</name>
<comment type="caution">
    <text evidence="3">The sequence shown here is derived from an EMBL/GenBank/DDBJ whole genome shotgun (WGS) entry which is preliminary data.</text>
</comment>
<keyword evidence="2" id="KW-0732">Signal</keyword>
<dbReference type="PANTHER" id="PTHR45902:SF1">
    <property type="entry name" value="LATROPHILIN RECEPTOR-LIKE PROTEIN A"/>
    <property type="match status" value="1"/>
</dbReference>
<dbReference type="Proteomes" id="UP000549394">
    <property type="component" value="Unassembled WGS sequence"/>
</dbReference>
<evidence type="ECO:0000256" key="2">
    <source>
        <dbReference type="SAM" id="SignalP"/>
    </source>
</evidence>
<reference evidence="3 4" key="1">
    <citation type="submission" date="2020-08" db="EMBL/GenBank/DDBJ databases">
        <authorList>
            <person name="Hejnol A."/>
        </authorList>
    </citation>
    <scope>NUCLEOTIDE SEQUENCE [LARGE SCALE GENOMIC DNA]</scope>
</reference>
<organism evidence="3 4">
    <name type="scientific">Dimorphilus gyrociliatus</name>
    <dbReference type="NCBI Taxonomy" id="2664684"/>
    <lineage>
        <taxon>Eukaryota</taxon>
        <taxon>Metazoa</taxon>
        <taxon>Spiralia</taxon>
        <taxon>Lophotrochozoa</taxon>
        <taxon>Annelida</taxon>
        <taxon>Polychaeta</taxon>
        <taxon>Polychaeta incertae sedis</taxon>
        <taxon>Dinophilidae</taxon>
        <taxon>Dimorphilus</taxon>
    </lineage>
</organism>
<protein>
    <submittedName>
        <fullName evidence="3">DgyrCDS5918</fullName>
    </submittedName>
</protein>
<dbReference type="InterPro" id="IPR053231">
    <property type="entry name" value="GPCR_LN-TM7"/>
</dbReference>
<accession>A0A7I8VLH0</accession>
<evidence type="ECO:0000313" key="3">
    <source>
        <dbReference type="EMBL" id="CAD5117110.1"/>
    </source>
</evidence>
<dbReference type="AlphaFoldDB" id="A0A7I8VLH0"/>
<feature type="signal peptide" evidence="2">
    <location>
        <begin position="1"/>
        <end position="19"/>
    </location>
</feature>
<keyword evidence="4" id="KW-1185">Reference proteome</keyword>
<sequence>MRSLVLFLTTLLWSVVLMAVDRKCPVEACVDGSYERHHFVEKNCRCDKLCKFYNDCCHKTKKETLLLKNASCINDERLVLPESYNHLYMIDACPPHFTNHSNSEMDIYRSKCEAESMPSDDKSWGTRYFLPVSGRITVKKKRPITVVFRNIYCAVCNSATWLKSWNVVHDCMLTSRISNGTRFSRDLYNSLLTASISKSRCKLRFQPPDDDLDKSGVRYCKRAHSNAGCSSSENSKNNKLCVTAPSRNVYVDNEGYFTAFRNEYCARCHNLNLTYVICRDPRGIPDYTKKSGKFNYRFRVNWLQSMGSIEYFEDFNSNGKPTVEKFGKLTKCTKNTVYDPFDRSCHSVCPENRYTTIEGDWEKVKCSETPQIEISTRSTKKSFSSTSKSTTIRPTSSTSTDKWTTLEMMKKTPKPARREVPVEKESLCPPDKRLVLVKNDSKGDSIVMGYRVMLEEGTGRYYICSKQKIGKGHSVTPVHAYTFDFDRNLYVEPRGPRYAMFV</sequence>
<evidence type="ECO:0000256" key="1">
    <source>
        <dbReference type="SAM" id="MobiDB-lite"/>
    </source>
</evidence>
<feature type="region of interest" description="Disordered" evidence="1">
    <location>
        <begin position="377"/>
        <end position="399"/>
    </location>
</feature>
<feature type="chain" id="PRO_5029808166" evidence="2">
    <location>
        <begin position="20"/>
        <end position="502"/>
    </location>
</feature>
<gene>
    <name evidence="3" type="ORF">DGYR_LOCUS5671</name>
</gene>